<evidence type="ECO:0000256" key="1">
    <source>
        <dbReference type="SAM" id="MobiDB-lite"/>
    </source>
</evidence>
<organism evidence="2">
    <name type="scientific">Tanacetum cinerariifolium</name>
    <name type="common">Dalmatian daisy</name>
    <name type="synonym">Chrysanthemum cinerariifolium</name>
    <dbReference type="NCBI Taxonomy" id="118510"/>
    <lineage>
        <taxon>Eukaryota</taxon>
        <taxon>Viridiplantae</taxon>
        <taxon>Streptophyta</taxon>
        <taxon>Embryophyta</taxon>
        <taxon>Tracheophyta</taxon>
        <taxon>Spermatophyta</taxon>
        <taxon>Magnoliopsida</taxon>
        <taxon>eudicotyledons</taxon>
        <taxon>Gunneridae</taxon>
        <taxon>Pentapetalae</taxon>
        <taxon>asterids</taxon>
        <taxon>campanulids</taxon>
        <taxon>Asterales</taxon>
        <taxon>Asteraceae</taxon>
        <taxon>Asteroideae</taxon>
        <taxon>Anthemideae</taxon>
        <taxon>Anthemidinae</taxon>
        <taxon>Tanacetum</taxon>
    </lineage>
</organism>
<accession>A0A699UNW7</accession>
<feature type="non-terminal residue" evidence="2">
    <location>
        <position position="1"/>
    </location>
</feature>
<reference evidence="2" key="1">
    <citation type="journal article" date="2019" name="Sci. Rep.">
        <title>Draft genome of Tanacetum cinerariifolium, the natural source of mosquito coil.</title>
        <authorList>
            <person name="Yamashiro T."/>
            <person name="Shiraishi A."/>
            <person name="Satake H."/>
            <person name="Nakayama K."/>
        </authorList>
    </citation>
    <scope>NUCLEOTIDE SEQUENCE</scope>
</reference>
<feature type="region of interest" description="Disordered" evidence="1">
    <location>
        <begin position="1"/>
        <end position="52"/>
    </location>
</feature>
<comment type="caution">
    <text evidence="2">The sequence shown here is derived from an EMBL/GenBank/DDBJ whole genome shotgun (WGS) entry which is preliminary data.</text>
</comment>
<sequence length="52" mass="5980">KKLESQLKHKRSKAVIHSSDEEGPSVHIKDSPKHEKTIEEMDKDENINLVSE</sequence>
<protein>
    <submittedName>
        <fullName evidence="2">Uncharacterized protein</fullName>
    </submittedName>
</protein>
<dbReference type="AlphaFoldDB" id="A0A699UNW7"/>
<evidence type="ECO:0000313" key="2">
    <source>
        <dbReference type="EMBL" id="GFD23291.1"/>
    </source>
</evidence>
<dbReference type="EMBL" id="BKCJ011343729">
    <property type="protein sequence ID" value="GFD23291.1"/>
    <property type="molecule type" value="Genomic_DNA"/>
</dbReference>
<feature type="compositionally biased region" description="Basic and acidic residues" evidence="1">
    <location>
        <begin position="27"/>
        <end position="46"/>
    </location>
</feature>
<name>A0A699UNW7_TANCI</name>
<proteinExistence type="predicted"/>
<gene>
    <name evidence="2" type="ORF">Tci_895260</name>
</gene>